<gene>
    <name evidence="2" type="ORF">BN983_03628</name>
</gene>
<keyword evidence="1" id="KW-0472">Membrane</keyword>
<feature type="transmembrane region" description="Helical" evidence="1">
    <location>
        <begin position="219"/>
        <end position="238"/>
    </location>
</feature>
<dbReference type="AlphaFoldDB" id="A0A024P8R1"/>
<sequence>MNRKKIFLICGAILFISSVPLGPKMLVELIHASLMESRYKLTSFNNDYPSREPYFEYANHSIKIDEELKNKDTFVDPWEHRTAIGNLALIVDGEVKDLLKKYPVRVEQSGLSRYWGDIAFIKMADIKKNKKSLVVVLKKTQEIQKELPNGDITGGASSNELEYTTYTFGPEGSINRDDFRLTQRNALQTKILNAGVVGPHRLGFYTNAWQGYPTIFFPFMYPLLPMILGFIIILVTLVKLKREKYQGR</sequence>
<keyword evidence="1" id="KW-0812">Transmembrane</keyword>
<comment type="caution">
    <text evidence="2">The sequence shown here is derived from an EMBL/GenBank/DDBJ whole genome shotgun (WGS) entry which is preliminary data.</text>
</comment>
<keyword evidence="3" id="KW-1185">Reference proteome</keyword>
<organism evidence="2 3">
    <name type="scientific">Halobacillus karajensis</name>
    <dbReference type="NCBI Taxonomy" id="195088"/>
    <lineage>
        <taxon>Bacteria</taxon>
        <taxon>Bacillati</taxon>
        <taxon>Bacillota</taxon>
        <taxon>Bacilli</taxon>
        <taxon>Bacillales</taxon>
        <taxon>Bacillaceae</taxon>
        <taxon>Halobacillus</taxon>
    </lineage>
</organism>
<name>A0A024P8R1_9BACI</name>
<protein>
    <submittedName>
        <fullName evidence="2">Uncharacterized protein</fullName>
    </submittedName>
</protein>
<accession>A0A024P8R1</accession>
<dbReference type="Proteomes" id="UP000028868">
    <property type="component" value="Unassembled WGS sequence"/>
</dbReference>
<evidence type="ECO:0000313" key="2">
    <source>
        <dbReference type="EMBL" id="CDQ25310.1"/>
    </source>
</evidence>
<evidence type="ECO:0000313" key="3">
    <source>
        <dbReference type="Proteomes" id="UP000028868"/>
    </source>
</evidence>
<keyword evidence="1" id="KW-1133">Transmembrane helix</keyword>
<dbReference type="RefSeq" id="WP_035510695.1">
    <property type="nucleotide sequence ID" value="NZ_CCDH010000004.1"/>
</dbReference>
<evidence type="ECO:0000256" key="1">
    <source>
        <dbReference type="SAM" id="Phobius"/>
    </source>
</evidence>
<proteinExistence type="predicted"/>
<dbReference type="EMBL" id="CCDI010000004">
    <property type="protein sequence ID" value="CDQ25310.1"/>
    <property type="molecule type" value="Genomic_DNA"/>
</dbReference>
<reference evidence="3" key="1">
    <citation type="submission" date="2014-03" db="EMBL/GenBank/DDBJ databases">
        <authorList>
            <person name="Urmite Genomes U."/>
        </authorList>
    </citation>
    <scope>NUCLEOTIDE SEQUENCE [LARGE SCALE GENOMIC DNA]</scope>
    <source>
        <strain evidence="3">HD-03</strain>
    </source>
</reference>
<reference evidence="2 3" key="2">
    <citation type="submission" date="2014-05" db="EMBL/GenBank/DDBJ databases">
        <title>Draft genome sequence of Halobacillus karajensis HK-03.</title>
        <authorList>
            <person name="Khelaifia S."/>
            <person name="Croce O."/>
            <person name="Lagier J.C."/>
            <person name="Raoult D."/>
        </authorList>
    </citation>
    <scope>NUCLEOTIDE SEQUENCE [LARGE SCALE GENOMIC DNA]</scope>
    <source>
        <strain evidence="2 3">HD-03</strain>
    </source>
</reference>